<evidence type="ECO:0000313" key="2">
    <source>
        <dbReference type="Proteomes" id="UP001571476"/>
    </source>
</evidence>
<keyword evidence="2" id="KW-1185">Reference proteome</keyword>
<organism evidence="1 2">
    <name type="scientific">Streptomyces aureus</name>
    <dbReference type="NCBI Taxonomy" id="193461"/>
    <lineage>
        <taxon>Bacteria</taxon>
        <taxon>Bacillati</taxon>
        <taxon>Actinomycetota</taxon>
        <taxon>Actinomycetes</taxon>
        <taxon>Kitasatosporales</taxon>
        <taxon>Streptomycetaceae</taxon>
        <taxon>Streptomyces</taxon>
    </lineage>
</organism>
<reference evidence="1 2" key="1">
    <citation type="submission" date="2024-08" db="EMBL/GenBank/DDBJ databases">
        <title>Genome sequence of Streptomyces aureus CACIA-1.46HGO.</title>
        <authorList>
            <person name="Evangelista-Martinez Z."/>
        </authorList>
    </citation>
    <scope>NUCLEOTIDE SEQUENCE [LARGE SCALE GENOMIC DNA]</scope>
    <source>
        <strain evidence="1 2">CACIA-1.46HGO</strain>
    </source>
</reference>
<sequence length="47" mass="5460">MDRYGAGCVTDRFEREMQRRAEARTVRPAGAWVRALVNGKRRKGRKP</sequence>
<proteinExistence type="predicted"/>
<dbReference type="Proteomes" id="UP001571476">
    <property type="component" value="Unassembled WGS sequence"/>
</dbReference>
<dbReference type="RefSeq" id="WP_372561865.1">
    <property type="nucleotide sequence ID" value="NZ_JBGOSP010000003.1"/>
</dbReference>
<accession>A0ABV4SDD0</accession>
<protein>
    <submittedName>
        <fullName evidence="1">Uncharacterized protein</fullName>
    </submittedName>
</protein>
<comment type="caution">
    <text evidence="1">The sequence shown here is derived from an EMBL/GenBank/DDBJ whole genome shotgun (WGS) entry which is preliminary data.</text>
</comment>
<gene>
    <name evidence="1" type="ORF">ACEG43_07090</name>
</gene>
<evidence type="ECO:0000313" key="1">
    <source>
        <dbReference type="EMBL" id="MFA3835940.1"/>
    </source>
</evidence>
<dbReference type="EMBL" id="JBGOSP010000003">
    <property type="protein sequence ID" value="MFA3835940.1"/>
    <property type="molecule type" value="Genomic_DNA"/>
</dbReference>
<name>A0ABV4SDD0_9ACTN</name>